<gene>
    <name evidence="1" type="ORF">O3P69_016648</name>
</gene>
<sequence>MRSEQRHVVRALLRGLKSIPSPHARLHELPLVVGGVGAWHGQGLGRQRRRSGHLSEAARLAELQVREVLLVEYRRSRHASEVLQAVQAVSGDAGVRTSDSFELRCTKDTASLSFLDASFTSLQEEIWQPDIIPAISRHSDGIQHRFTTSYGCLHMDLETLALNGSLVDTVEEEEEVVVVVVVMG</sequence>
<comment type="caution">
    <text evidence="1">The sequence shown here is derived from an EMBL/GenBank/DDBJ whole genome shotgun (WGS) entry which is preliminary data.</text>
</comment>
<evidence type="ECO:0000313" key="2">
    <source>
        <dbReference type="Proteomes" id="UP001487740"/>
    </source>
</evidence>
<organism evidence="1 2">
    <name type="scientific">Scylla paramamosain</name>
    <name type="common">Mud crab</name>
    <dbReference type="NCBI Taxonomy" id="85552"/>
    <lineage>
        <taxon>Eukaryota</taxon>
        <taxon>Metazoa</taxon>
        <taxon>Ecdysozoa</taxon>
        <taxon>Arthropoda</taxon>
        <taxon>Crustacea</taxon>
        <taxon>Multicrustacea</taxon>
        <taxon>Malacostraca</taxon>
        <taxon>Eumalacostraca</taxon>
        <taxon>Eucarida</taxon>
        <taxon>Decapoda</taxon>
        <taxon>Pleocyemata</taxon>
        <taxon>Brachyura</taxon>
        <taxon>Eubrachyura</taxon>
        <taxon>Portunoidea</taxon>
        <taxon>Portunidae</taxon>
        <taxon>Portuninae</taxon>
        <taxon>Scylla</taxon>
    </lineage>
</organism>
<protein>
    <submittedName>
        <fullName evidence="1">Uncharacterized protein</fullName>
    </submittedName>
</protein>
<dbReference type="Proteomes" id="UP001487740">
    <property type="component" value="Unassembled WGS sequence"/>
</dbReference>
<accession>A0AAW0SYW7</accession>
<keyword evidence="2" id="KW-1185">Reference proteome</keyword>
<name>A0AAW0SYW7_SCYPA</name>
<dbReference type="EMBL" id="JARAKH010000042">
    <property type="protein sequence ID" value="KAK8380139.1"/>
    <property type="molecule type" value="Genomic_DNA"/>
</dbReference>
<evidence type="ECO:0000313" key="1">
    <source>
        <dbReference type="EMBL" id="KAK8380139.1"/>
    </source>
</evidence>
<proteinExistence type="predicted"/>
<dbReference type="AlphaFoldDB" id="A0AAW0SYW7"/>
<reference evidence="1 2" key="1">
    <citation type="submission" date="2023-03" db="EMBL/GenBank/DDBJ databases">
        <title>High-quality genome of Scylla paramamosain provides insights in environmental adaptation.</title>
        <authorList>
            <person name="Zhang L."/>
        </authorList>
    </citation>
    <scope>NUCLEOTIDE SEQUENCE [LARGE SCALE GENOMIC DNA]</scope>
    <source>
        <strain evidence="1">LZ_2023a</strain>
        <tissue evidence="1">Muscle</tissue>
    </source>
</reference>